<dbReference type="InterPro" id="IPR013527">
    <property type="entry name" value="YicC-like_N"/>
</dbReference>
<dbReference type="AlphaFoldDB" id="A0A265NEY4"/>
<dbReference type="Pfam" id="PF03755">
    <property type="entry name" value="YicC-like_N"/>
    <property type="match status" value="1"/>
</dbReference>
<dbReference type="InterPro" id="IPR013551">
    <property type="entry name" value="YicC-like_C"/>
</dbReference>
<dbReference type="RefSeq" id="WP_094883971.1">
    <property type="nucleotide sequence ID" value="NZ_NPMS01000001.1"/>
</dbReference>
<dbReference type="InterPro" id="IPR005229">
    <property type="entry name" value="YicC/YloC-like"/>
</dbReference>
<dbReference type="Pfam" id="PF08340">
    <property type="entry name" value="YicC-like_C"/>
    <property type="match status" value="1"/>
</dbReference>
<proteinExistence type="inferred from homology"/>
<dbReference type="GO" id="GO:0004521">
    <property type="term" value="F:RNA endonuclease activity"/>
    <property type="evidence" value="ECO:0007669"/>
    <property type="project" value="InterPro"/>
</dbReference>
<dbReference type="PANTHER" id="PTHR30636">
    <property type="entry name" value="UPF0701 PROTEIN YICC"/>
    <property type="match status" value="1"/>
</dbReference>
<organism evidence="8 9">
    <name type="scientific">Virgibacillus indicus</name>
    <dbReference type="NCBI Taxonomy" id="2024554"/>
    <lineage>
        <taxon>Bacteria</taxon>
        <taxon>Bacillati</taxon>
        <taxon>Bacillota</taxon>
        <taxon>Bacilli</taxon>
        <taxon>Bacillales</taxon>
        <taxon>Bacillaceae</taxon>
        <taxon>Virgibacillus</taxon>
    </lineage>
</organism>
<dbReference type="GO" id="GO:0016787">
    <property type="term" value="F:hydrolase activity"/>
    <property type="evidence" value="ECO:0007669"/>
    <property type="project" value="UniProtKB-KW"/>
</dbReference>
<dbReference type="OrthoDB" id="9771229at2"/>
<gene>
    <name evidence="8" type="ORF">CIL03_04315</name>
</gene>
<accession>A0A265NEY4</accession>
<reference evidence="8 9" key="1">
    <citation type="submission" date="2017-08" db="EMBL/GenBank/DDBJ databases">
        <title>Virgibacillus indicus sp. nov. and Virgibacillus profoundi sp. nov, two moderately halophilic bacteria isolated from marine sediment by using the Microfluidic Streak Plate.</title>
        <authorList>
            <person name="Xu B."/>
            <person name="Hu B."/>
            <person name="Wang J."/>
            <person name="Zhu Y."/>
            <person name="Huang L."/>
            <person name="Du W."/>
            <person name="Huang Y."/>
        </authorList>
    </citation>
    <scope>NUCLEOTIDE SEQUENCE [LARGE SCALE GENOMIC DNA]</scope>
    <source>
        <strain evidence="8 9">IO3-P2-C2</strain>
    </source>
</reference>
<protein>
    <submittedName>
        <fullName evidence="8">YicC family protein</fullName>
    </submittedName>
</protein>
<keyword evidence="9" id="KW-1185">Reference proteome</keyword>
<name>A0A265NEY4_9BACI</name>
<dbReference type="NCBIfam" id="TIGR00255">
    <property type="entry name" value="YicC/YloC family endoribonuclease"/>
    <property type="match status" value="1"/>
</dbReference>
<evidence type="ECO:0000256" key="1">
    <source>
        <dbReference type="ARBA" id="ARBA00001968"/>
    </source>
</evidence>
<evidence type="ECO:0000259" key="7">
    <source>
        <dbReference type="Pfam" id="PF08340"/>
    </source>
</evidence>
<evidence type="ECO:0000313" key="9">
    <source>
        <dbReference type="Proteomes" id="UP000216498"/>
    </source>
</evidence>
<feature type="domain" description="Endoribonuclease YicC-like C-terminal" evidence="7">
    <location>
        <begin position="175"/>
        <end position="293"/>
    </location>
</feature>
<comment type="similarity">
    <text evidence="5">Belongs to the YicC/YloC family.</text>
</comment>
<keyword evidence="2" id="KW-0540">Nuclease</keyword>
<evidence type="ECO:0000259" key="6">
    <source>
        <dbReference type="Pfam" id="PF03755"/>
    </source>
</evidence>
<keyword evidence="4" id="KW-0378">Hydrolase</keyword>
<dbReference type="PANTHER" id="PTHR30636:SF3">
    <property type="entry name" value="UPF0701 PROTEIN YICC"/>
    <property type="match status" value="1"/>
</dbReference>
<sequence length="293" mass="33837">MAISMTGFGRSQENLGNTVITVEIRSVNHRYLDFSVKIPRTFLFLEDKIKRIINSYFERGRVEVYIGIEGEGFVQKKLITDWELMDQFIQQISEVKDRYSLAGDIPVTLLTSFPEMITVQEIEDQPDNLKDLVLKNTEQACEQVLEMRKEEGGFLQCDLEKRMQKIKNTVSLLSERREYAVEAYRERIKKRVEAQIADLDLVDDARLHQEIVLLAEKGDITEEITRLLSHLEHFSETINNGGVIGRKLDFIAQEMHRETNTIGSKSTDPEISESTVLLKGEIEKIKEQVQNIE</sequence>
<evidence type="ECO:0000256" key="4">
    <source>
        <dbReference type="ARBA" id="ARBA00022801"/>
    </source>
</evidence>
<dbReference type="EMBL" id="NPMS01000001">
    <property type="protein sequence ID" value="OZU90377.1"/>
    <property type="molecule type" value="Genomic_DNA"/>
</dbReference>
<evidence type="ECO:0000256" key="5">
    <source>
        <dbReference type="ARBA" id="ARBA00035648"/>
    </source>
</evidence>
<feature type="domain" description="Endoribonuclease YicC-like N-terminal" evidence="6">
    <location>
        <begin position="4"/>
        <end position="155"/>
    </location>
</feature>
<evidence type="ECO:0000256" key="2">
    <source>
        <dbReference type="ARBA" id="ARBA00022722"/>
    </source>
</evidence>
<evidence type="ECO:0000313" key="8">
    <source>
        <dbReference type="EMBL" id="OZU90377.1"/>
    </source>
</evidence>
<dbReference type="Proteomes" id="UP000216498">
    <property type="component" value="Unassembled WGS sequence"/>
</dbReference>
<comment type="cofactor">
    <cofactor evidence="1">
        <name>a divalent metal cation</name>
        <dbReference type="ChEBI" id="CHEBI:60240"/>
    </cofactor>
</comment>
<evidence type="ECO:0000256" key="3">
    <source>
        <dbReference type="ARBA" id="ARBA00022759"/>
    </source>
</evidence>
<keyword evidence="3" id="KW-0255">Endonuclease</keyword>
<comment type="caution">
    <text evidence="8">The sequence shown here is derived from an EMBL/GenBank/DDBJ whole genome shotgun (WGS) entry which is preliminary data.</text>
</comment>